<dbReference type="EMBL" id="HBUF01546726">
    <property type="protein sequence ID" value="CAG6757302.1"/>
    <property type="molecule type" value="Transcribed_RNA"/>
</dbReference>
<organism evidence="1">
    <name type="scientific">Cacopsylla melanoneura</name>
    <dbReference type="NCBI Taxonomy" id="428564"/>
    <lineage>
        <taxon>Eukaryota</taxon>
        <taxon>Metazoa</taxon>
        <taxon>Ecdysozoa</taxon>
        <taxon>Arthropoda</taxon>
        <taxon>Hexapoda</taxon>
        <taxon>Insecta</taxon>
        <taxon>Pterygota</taxon>
        <taxon>Neoptera</taxon>
        <taxon>Paraneoptera</taxon>
        <taxon>Hemiptera</taxon>
        <taxon>Sternorrhyncha</taxon>
        <taxon>Psylloidea</taxon>
        <taxon>Psyllidae</taxon>
        <taxon>Psyllinae</taxon>
        <taxon>Cacopsylla</taxon>
    </lineage>
</organism>
<name>A0A8D9EKZ5_9HEMI</name>
<protein>
    <submittedName>
        <fullName evidence="1">Uncharacterized protein</fullName>
    </submittedName>
</protein>
<accession>A0A8D9EKZ5</accession>
<reference evidence="1" key="1">
    <citation type="submission" date="2021-05" db="EMBL/GenBank/DDBJ databases">
        <authorList>
            <person name="Alioto T."/>
            <person name="Alioto T."/>
            <person name="Gomez Garrido J."/>
        </authorList>
    </citation>
    <scope>NUCLEOTIDE SEQUENCE</scope>
</reference>
<sequence>MTLPCIYIYQCILFIQKYYEEFFKCSEIKHQYKTREANTNTLNTIRTKYNYIQNSPTQKMITIYNKFLKLVKDKDKNIPNINTYIKELLLNEAFYNINDFLTYRPNKL</sequence>
<evidence type="ECO:0000313" key="1">
    <source>
        <dbReference type="EMBL" id="CAG6757302.1"/>
    </source>
</evidence>
<dbReference type="AlphaFoldDB" id="A0A8D9EKZ5"/>
<proteinExistence type="predicted"/>